<name>A0A1P8WMU0_9PLAN</name>
<protein>
    <submittedName>
        <fullName evidence="1">Uncharacterized protein</fullName>
    </submittedName>
</protein>
<dbReference type="SUPFAM" id="SSF69322">
    <property type="entry name" value="Tricorn protease domain 2"/>
    <property type="match status" value="1"/>
</dbReference>
<dbReference type="STRING" id="1891926.Fuma_05040"/>
<accession>A0A1P8WMU0</accession>
<dbReference type="EMBL" id="CP017641">
    <property type="protein sequence ID" value="APZ95382.1"/>
    <property type="molecule type" value="Genomic_DNA"/>
</dbReference>
<dbReference type="AlphaFoldDB" id="A0A1P8WMU0"/>
<organism evidence="1 2">
    <name type="scientific">Fuerstiella marisgermanici</name>
    <dbReference type="NCBI Taxonomy" id="1891926"/>
    <lineage>
        <taxon>Bacteria</taxon>
        <taxon>Pseudomonadati</taxon>
        <taxon>Planctomycetota</taxon>
        <taxon>Planctomycetia</taxon>
        <taxon>Planctomycetales</taxon>
        <taxon>Planctomycetaceae</taxon>
        <taxon>Fuerstiella</taxon>
    </lineage>
</organism>
<dbReference type="KEGG" id="fmr:Fuma_05040"/>
<dbReference type="Proteomes" id="UP000187735">
    <property type="component" value="Chromosome"/>
</dbReference>
<keyword evidence="2" id="KW-1185">Reference proteome</keyword>
<reference evidence="1 2" key="1">
    <citation type="journal article" date="2016" name="Front. Microbiol.">
        <title>Fuerstia marisgermanicae gen. nov., sp. nov., an Unusual Member of the Phylum Planctomycetes from the German Wadden Sea.</title>
        <authorList>
            <person name="Kohn T."/>
            <person name="Heuer A."/>
            <person name="Jogler M."/>
            <person name="Vollmers J."/>
            <person name="Boedeker C."/>
            <person name="Bunk B."/>
            <person name="Rast P."/>
            <person name="Borchert D."/>
            <person name="Glockner I."/>
            <person name="Freese H.M."/>
            <person name="Klenk H.P."/>
            <person name="Overmann J."/>
            <person name="Kaster A.K."/>
            <person name="Rohde M."/>
            <person name="Wiegand S."/>
            <person name="Jogler C."/>
        </authorList>
    </citation>
    <scope>NUCLEOTIDE SEQUENCE [LARGE SCALE GENOMIC DNA]</scope>
    <source>
        <strain evidence="1 2">NH11</strain>
    </source>
</reference>
<proteinExistence type="predicted"/>
<evidence type="ECO:0000313" key="1">
    <source>
        <dbReference type="EMBL" id="APZ95382.1"/>
    </source>
</evidence>
<sequence length="292" mass="32822">MCREHFAPIHLYSNRHLKKSTTFNSGVEPRQLCYVDEATLAVSGKNTEIWQIPGCTRLAGLKSAYVKAPSPLNPANGDYLIQRDRKLFARTDSGAEVPICHRVDNPSAFCFSGDGSLLAVAGDQSIQIVDYATTKLAQVIPTVDVRPAIKPAFVPKIKWMMWLGGRRFFLSMTSTHRLETWGSREDARNLDLTPIQRSTDRSTQTIDLRTLPVLGFKDSMLDEHMNQFYRTTASVDELKTFYAYLLGQRGWKAERIGRIVPLGLEFSKDGHHLSITIESRPGPTSVTITLRH</sequence>
<evidence type="ECO:0000313" key="2">
    <source>
        <dbReference type="Proteomes" id="UP000187735"/>
    </source>
</evidence>
<gene>
    <name evidence="1" type="ORF">Fuma_05040</name>
</gene>